<dbReference type="Gene3D" id="1.10.287.110">
    <property type="entry name" value="DnaJ domain"/>
    <property type="match status" value="1"/>
</dbReference>
<dbReference type="InterPro" id="IPR036869">
    <property type="entry name" value="J_dom_sf"/>
</dbReference>
<reference evidence="4" key="1">
    <citation type="submission" date="2022-07" db="EMBL/GenBank/DDBJ databases">
        <title>Fungi with potential for degradation of polypropylene.</title>
        <authorList>
            <person name="Gostincar C."/>
        </authorList>
    </citation>
    <scope>NUCLEOTIDE SEQUENCE</scope>
    <source>
        <strain evidence="4">EXF-13287</strain>
    </source>
</reference>
<keyword evidence="1" id="KW-0143">Chaperone</keyword>
<protein>
    <recommendedName>
        <fullName evidence="3">J domain-containing protein</fullName>
    </recommendedName>
</protein>
<dbReference type="CDD" id="cd06257">
    <property type="entry name" value="DnaJ"/>
    <property type="match status" value="1"/>
</dbReference>
<dbReference type="InterPro" id="IPR018253">
    <property type="entry name" value="DnaJ_domain_CS"/>
</dbReference>
<evidence type="ECO:0000256" key="1">
    <source>
        <dbReference type="ARBA" id="ARBA00023186"/>
    </source>
</evidence>
<dbReference type="InterPro" id="IPR001623">
    <property type="entry name" value="DnaJ_domain"/>
</dbReference>
<dbReference type="AlphaFoldDB" id="A0AA38SER3"/>
<dbReference type="PANTHER" id="PTHR44145">
    <property type="entry name" value="DNAJ HOMOLOG SUBFAMILY A MEMBER 3, MITOCHONDRIAL"/>
    <property type="match status" value="1"/>
</dbReference>
<feature type="compositionally biased region" description="Basic and acidic residues" evidence="2">
    <location>
        <begin position="148"/>
        <end position="165"/>
    </location>
</feature>
<organism evidence="4 5">
    <name type="scientific">Coniochaeta hoffmannii</name>
    <dbReference type="NCBI Taxonomy" id="91930"/>
    <lineage>
        <taxon>Eukaryota</taxon>
        <taxon>Fungi</taxon>
        <taxon>Dikarya</taxon>
        <taxon>Ascomycota</taxon>
        <taxon>Pezizomycotina</taxon>
        <taxon>Sordariomycetes</taxon>
        <taxon>Sordariomycetidae</taxon>
        <taxon>Coniochaetales</taxon>
        <taxon>Coniochaetaceae</taxon>
        <taxon>Coniochaeta</taxon>
    </lineage>
</organism>
<gene>
    <name evidence="4" type="ORF">NKR19_g3845</name>
</gene>
<dbReference type="EMBL" id="JANBVN010000045">
    <property type="protein sequence ID" value="KAJ9157107.1"/>
    <property type="molecule type" value="Genomic_DNA"/>
</dbReference>
<name>A0AA38SER3_9PEZI</name>
<dbReference type="InterPro" id="IPR051938">
    <property type="entry name" value="Apopto_cytoskel_mod"/>
</dbReference>
<dbReference type="PRINTS" id="PR00625">
    <property type="entry name" value="JDOMAIN"/>
</dbReference>
<evidence type="ECO:0000313" key="5">
    <source>
        <dbReference type="Proteomes" id="UP001174691"/>
    </source>
</evidence>
<dbReference type="Proteomes" id="UP001174691">
    <property type="component" value="Unassembled WGS sequence"/>
</dbReference>
<evidence type="ECO:0000313" key="4">
    <source>
        <dbReference type="EMBL" id="KAJ9157107.1"/>
    </source>
</evidence>
<keyword evidence="5" id="KW-1185">Reference proteome</keyword>
<proteinExistence type="predicted"/>
<feature type="region of interest" description="Disordered" evidence="2">
    <location>
        <begin position="96"/>
        <end position="165"/>
    </location>
</feature>
<feature type="domain" description="J" evidence="3">
    <location>
        <begin position="5"/>
        <end position="71"/>
    </location>
</feature>
<dbReference type="SMART" id="SM00271">
    <property type="entry name" value="DnaJ"/>
    <property type="match status" value="1"/>
</dbReference>
<evidence type="ECO:0000256" key="2">
    <source>
        <dbReference type="SAM" id="MobiDB-lite"/>
    </source>
</evidence>
<dbReference type="SUPFAM" id="SSF46565">
    <property type="entry name" value="Chaperone J-domain"/>
    <property type="match status" value="1"/>
</dbReference>
<sequence length="165" mass="18358">MSLPDHYQVLGIARTATPADVKKAYYKLSLVHHPDKKAPGQKIDAVEFREVHEAYELLSDAVKRAKYDKKVAGAQDATLAEQRRAAAAEKAARAKADKKAKRKAAAEASQIENARRQKDVQVMLKKRKLARRAAKEEAAAKNAAAMEAARKKREERARGPERFEA</sequence>
<dbReference type="PANTHER" id="PTHR44145:SF3">
    <property type="entry name" value="DNAJ HOMOLOG SUBFAMILY A MEMBER 3, MITOCHONDRIAL"/>
    <property type="match status" value="1"/>
</dbReference>
<dbReference type="PROSITE" id="PS50076">
    <property type="entry name" value="DNAJ_2"/>
    <property type="match status" value="1"/>
</dbReference>
<evidence type="ECO:0000259" key="3">
    <source>
        <dbReference type="PROSITE" id="PS50076"/>
    </source>
</evidence>
<accession>A0AA38SER3</accession>
<comment type="caution">
    <text evidence="4">The sequence shown here is derived from an EMBL/GenBank/DDBJ whole genome shotgun (WGS) entry which is preliminary data.</text>
</comment>
<dbReference type="Pfam" id="PF00226">
    <property type="entry name" value="DnaJ"/>
    <property type="match status" value="1"/>
</dbReference>
<dbReference type="PROSITE" id="PS00636">
    <property type="entry name" value="DNAJ_1"/>
    <property type="match status" value="1"/>
</dbReference>